<proteinExistence type="predicted"/>
<gene>
    <name evidence="1" type="ORF">C0186_01895</name>
</gene>
<accession>A0A2J6WP41</accession>
<dbReference type="Gene3D" id="3.40.50.1820">
    <property type="entry name" value="alpha/beta hydrolase"/>
    <property type="match status" value="1"/>
</dbReference>
<evidence type="ECO:0008006" key="3">
    <source>
        <dbReference type="Google" id="ProtNLM"/>
    </source>
</evidence>
<evidence type="ECO:0000313" key="2">
    <source>
        <dbReference type="Proteomes" id="UP000242288"/>
    </source>
</evidence>
<sequence>MKYFISGWAGFREALNVPEDWHFLAPFIDLDEVGILDFFNDKSGNILIGWSTGGHIVLKHFHFFSEKFEKIFIIAGFKKFTDYIHPKIIKRMIQKMDSEPQDVIKEFHLNAGLKPYIPENINKHALIEGLKFLINSDFEYLSCEKNNITLLHGSMDKILPPKALHDLKKLCPFAQAYVISGFHWIPFKVLNSILHS</sequence>
<comment type="caution">
    <text evidence="1">The sequence shown here is derived from an EMBL/GenBank/DDBJ whole genome shotgun (WGS) entry which is preliminary data.</text>
</comment>
<dbReference type="EMBL" id="PNIO01000014">
    <property type="protein sequence ID" value="PMP72157.1"/>
    <property type="molecule type" value="Genomic_DNA"/>
</dbReference>
<dbReference type="InterPro" id="IPR029058">
    <property type="entry name" value="AB_hydrolase_fold"/>
</dbReference>
<evidence type="ECO:0000313" key="1">
    <source>
        <dbReference type="EMBL" id="PMP72157.1"/>
    </source>
</evidence>
<organism evidence="1 2">
    <name type="scientific">Thermodesulfovibrio aggregans</name>
    <dbReference type="NCBI Taxonomy" id="86166"/>
    <lineage>
        <taxon>Bacteria</taxon>
        <taxon>Pseudomonadati</taxon>
        <taxon>Nitrospirota</taxon>
        <taxon>Thermodesulfovibrionia</taxon>
        <taxon>Thermodesulfovibrionales</taxon>
        <taxon>Thermodesulfovibrionaceae</taxon>
        <taxon>Thermodesulfovibrio</taxon>
    </lineage>
</organism>
<dbReference type="SUPFAM" id="SSF53474">
    <property type="entry name" value="alpha/beta-Hydrolases"/>
    <property type="match status" value="1"/>
</dbReference>
<dbReference type="AlphaFoldDB" id="A0A2J6WP41"/>
<dbReference type="Proteomes" id="UP000242288">
    <property type="component" value="Unassembled WGS sequence"/>
</dbReference>
<name>A0A2J6WP41_9BACT</name>
<protein>
    <recommendedName>
        <fullName evidence="3">Pimeloyl-[acyl-carrier protein] methyl ester esterase</fullName>
    </recommendedName>
</protein>
<reference evidence="1 2" key="1">
    <citation type="submission" date="2018-01" db="EMBL/GenBank/DDBJ databases">
        <title>Metagenomic assembled genomes from two thermal pools in the Uzon Caldera, Kamchatka, Russia.</title>
        <authorList>
            <person name="Wilkins L."/>
            <person name="Ettinger C."/>
        </authorList>
    </citation>
    <scope>NUCLEOTIDE SEQUENCE [LARGE SCALE GENOMIC DNA]</scope>
    <source>
        <strain evidence="1">ZAV-04</strain>
    </source>
</reference>